<evidence type="ECO:0000256" key="1">
    <source>
        <dbReference type="ARBA" id="ARBA00004141"/>
    </source>
</evidence>
<organism evidence="7 8">
    <name type="scientific">Pyronema omphalodes (strain CBS 100304)</name>
    <name type="common">Pyronema confluens</name>
    <dbReference type="NCBI Taxonomy" id="1076935"/>
    <lineage>
        <taxon>Eukaryota</taxon>
        <taxon>Fungi</taxon>
        <taxon>Dikarya</taxon>
        <taxon>Ascomycota</taxon>
        <taxon>Pezizomycotina</taxon>
        <taxon>Pezizomycetes</taxon>
        <taxon>Pezizales</taxon>
        <taxon>Pyronemataceae</taxon>
        <taxon>Pyronema</taxon>
    </lineage>
</organism>
<evidence type="ECO:0000256" key="5">
    <source>
        <dbReference type="SAM" id="Phobius"/>
    </source>
</evidence>
<dbReference type="STRING" id="1076935.U4LKF4"/>
<evidence type="ECO:0000313" key="7">
    <source>
        <dbReference type="EMBL" id="CCX32418.1"/>
    </source>
</evidence>
<dbReference type="OMA" id="RMEIPYL"/>
<proteinExistence type="predicted"/>
<feature type="transmembrane region" description="Helical" evidence="5">
    <location>
        <begin position="50"/>
        <end position="67"/>
    </location>
</feature>
<dbReference type="OrthoDB" id="18453at2759"/>
<protein>
    <submittedName>
        <fullName evidence="7">Similar to Cyclic AMP receptor 2 acc. no. P34907</fullName>
    </submittedName>
</protein>
<dbReference type="GO" id="GO:0007166">
    <property type="term" value="P:cell surface receptor signaling pathway"/>
    <property type="evidence" value="ECO:0007669"/>
    <property type="project" value="InterPro"/>
</dbReference>
<keyword evidence="4 5" id="KW-0472">Membrane</keyword>
<dbReference type="InterPro" id="IPR017981">
    <property type="entry name" value="GPCR_2-like_7TM"/>
</dbReference>
<dbReference type="eggNOG" id="ENOG502QWAA">
    <property type="taxonomic scope" value="Eukaryota"/>
</dbReference>
<evidence type="ECO:0000256" key="3">
    <source>
        <dbReference type="ARBA" id="ARBA00022989"/>
    </source>
</evidence>
<dbReference type="PROSITE" id="PS50261">
    <property type="entry name" value="G_PROTEIN_RECEP_F2_4"/>
    <property type="match status" value="1"/>
</dbReference>
<dbReference type="Gene3D" id="1.20.1070.10">
    <property type="entry name" value="Rhodopsin 7-helix transmembrane proteins"/>
    <property type="match status" value="1"/>
</dbReference>
<evidence type="ECO:0000256" key="4">
    <source>
        <dbReference type="ARBA" id="ARBA00023136"/>
    </source>
</evidence>
<dbReference type="GO" id="GO:0004930">
    <property type="term" value="F:G protein-coupled receptor activity"/>
    <property type="evidence" value="ECO:0007669"/>
    <property type="project" value="TreeGrafter"/>
</dbReference>
<keyword evidence="3 5" id="KW-1133">Transmembrane helix</keyword>
<dbReference type="GO" id="GO:0007189">
    <property type="term" value="P:adenylate cyclase-activating G protein-coupled receptor signaling pathway"/>
    <property type="evidence" value="ECO:0007669"/>
    <property type="project" value="TreeGrafter"/>
</dbReference>
<dbReference type="SUPFAM" id="SSF81321">
    <property type="entry name" value="Family A G protein-coupled receptor-like"/>
    <property type="match status" value="1"/>
</dbReference>
<feature type="transmembrane region" description="Helical" evidence="5">
    <location>
        <begin position="20"/>
        <end position="38"/>
    </location>
</feature>
<dbReference type="Proteomes" id="UP000018144">
    <property type="component" value="Unassembled WGS sequence"/>
</dbReference>
<dbReference type="EMBL" id="HF935844">
    <property type="protein sequence ID" value="CCX32418.1"/>
    <property type="molecule type" value="Genomic_DNA"/>
</dbReference>
<dbReference type="AlphaFoldDB" id="U4LKF4"/>
<feature type="domain" description="G-protein coupled receptors family 2 profile 2" evidence="6">
    <location>
        <begin position="15"/>
        <end position="200"/>
    </location>
</feature>
<evidence type="ECO:0000313" key="8">
    <source>
        <dbReference type="Proteomes" id="UP000018144"/>
    </source>
</evidence>
<dbReference type="PANTHER" id="PTHR23112">
    <property type="entry name" value="G PROTEIN-COUPLED RECEPTOR 157-RELATED"/>
    <property type="match status" value="1"/>
</dbReference>
<feature type="transmembrane region" description="Helical" evidence="5">
    <location>
        <begin position="306"/>
        <end position="325"/>
    </location>
</feature>
<keyword evidence="8" id="KW-1185">Reference proteome</keyword>
<comment type="subcellular location">
    <subcellularLocation>
        <location evidence="1">Membrane</location>
        <topology evidence="1">Multi-pass membrane protein</topology>
    </subcellularLocation>
</comment>
<accession>U4LKF4</accession>
<feature type="transmembrane region" description="Helical" evidence="5">
    <location>
        <begin position="87"/>
        <end position="112"/>
    </location>
</feature>
<feature type="transmembrane region" description="Helical" evidence="5">
    <location>
        <begin position="345"/>
        <end position="366"/>
    </location>
</feature>
<keyword evidence="7" id="KW-0675">Receptor</keyword>
<reference evidence="7 8" key="1">
    <citation type="journal article" date="2013" name="PLoS Genet.">
        <title>The genome and development-dependent transcriptomes of Pyronema confluens: a window into fungal evolution.</title>
        <authorList>
            <person name="Traeger S."/>
            <person name="Altegoer F."/>
            <person name="Freitag M."/>
            <person name="Gabaldon T."/>
            <person name="Kempken F."/>
            <person name="Kumar A."/>
            <person name="Marcet-Houben M."/>
            <person name="Poggeler S."/>
            <person name="Stajich J.E."/>
            <person name="Nowrousian M."/>
        </authorList>
    </citation>
    <scope>NUCLEOTIDE SEQUENCE [LARGE SCALE GENOMIC DNA]</scope>
    <source>
        <strain evidence="8">CBS 100304</strain>
        <tissue evidence="7">Vegetative mycelium</tissue>
    </source>
</reference>
<feature type="transmembrane region" description="Helical" evidence="5">
    <location>
        <begin position="178"/>
        <end position="198"/>
    </location>
</feature>
<dbReference type="PANTHER" id="PTHR23112:SF0">
    <property type="entry name" value="TRANSMEMBRANE PROTEIN 116"/>
    <property type="match status" value="1"/>
</dbReference>
<feature type="transmembrane region" description="Helical" evidence="5">
    <location>
        <begin position="124"/>
        <end position="144"/>
    </location>
</feature>
<evidence type="ECO:0000259" key="6">
    <source>
        <dbReference type="PROSITE" id="PS50261"/>
    </source>
</evidence>
<sequence>MTITAPFTNHQFDILEKTSRISSVFSLFGAGFIMITFCTSEKFRRPINRLAFYASFGNVLTNIATIYSRAGINAGRDSLLCQLQGGIIQWAIPADALFCLAMAFNVYLTVFHKRTSDQLKILEPLYVALCYGLPFIPSLTFLLINPARGKIYGPATLWCWIDNDWQVLRIASFYGPTWVVLALTFFIYLVAGKVIFTLRRNLRRVAKEGRVSSDVRSREPLAPLQMGKVIVSTIDTVEVSVTNASDDPLPPPPSPGLSIFPGIHRHISRSVLPEITSYTCHIEAVPHRPSVVPRPRNTAVEANTAAWAYCRCAMLFFLALIITWAPSSINRVYSLANDGQASFALNFGAVLVLPAQGFWNGLIYIVTTWPACKAYFHDIVDLFMQPVIWCQELKGFRKLAEKLPRKQVSKASLV</sequence>
<dbReference type="GO" id="GO:0005886">
    <property type="term" value="C:plasma membrane"/>
    <property type="evidence" value="ECO:0007669"/>
    <property type="project" value="TreeGrafter"/>
</dbReference>
<evidence type="ECO:0000256" key="2">
    <source>
        <dbReference type="ARBA" id="ARBA00022692"/>
    </source>
</evidence>
<keyword evidence="2 5" id="KW-0812">Transmembrane</keyword>
<dbReference type="Pfam" id="PF05462">
    <property type="entry name" value="Dicty_CAR"/>
    <property type="match status" value="1"/>
</dbReference>
<gene>
    <name evidence="7" type="ORF">PCON_13067</name>
</gene>
<name>U4LKF4_PYROM</name>